<gene>
    <name evidence="6" type="ORF">CKO21_16680</name>
</gene>
<evidence type="ECO:0000256" key="4">
    <source>
        <dbReference type="SAM" id="MobiDB-lite"/>
    </source>
</evidence>
<dbReference type="PROSITE" id="PS50949">
    <property type="entry name" value="HTH_GNTR"/>
    <property type="match status" value="1"/>
</dbReference>
<evidence type="ECO:0000256" key="3">
    <source>
        <dbReference type="ARBA" id="ARBA00023163"/>
    </source>
</evidence>
<dbReference type="Pfam" id="PF07729">
    <property type="entry name" value="FCD"/>
    <property type="match status" value="1"/>
</dbReference>
<dbReference type="InterPro" id="IPR000524">
    <property type="entry name" value="Tscrpt_reg_HTH_GntR"/>
</dbReference>
<keyword evidence="1" id="KW-0805">Transcription regulation</keyword>
<dbReference type="Pfam" id="PF00392">
    <property type="entry name" value="GntR"/>
    <property type="match status" value="1"/>
</dbReference>
<dbReference type="PANTHER" id="PTHR43537">
    <property type="entry name" value="TRANSCRIPTIONAL REGULATOR, GNTR FAMILY"/>
    <property type="match status" value="1"/>
</dbReference>
<sequence>MPANHPPSDTVGGEARVRGTVPRLYQQAFDELARQIRDGISVQGTRLTEAGVASQFGISRAPARRALAELARCGFVAKADGRGYVVLSIEDAGRAPADPGVVQTARTPSDAAATADGTTRLAPPSSWARIYDDVEREIVARIAFASWRVNEAAMARHYRVSRTVTREVLGRLQQQGLIRKDGRSRWYAPALTPKHVGELYEVRGLLEPVALVKAAPFVPADFLASMRAHLEHAQTHANAVTGATLDALETEMHVQLLGYCDNPTLMQAIDLQQSLLIAHRFLYRQTSRLFEGEPFLPEHLEIVDRLERGRPDAAAEQLEHHLRVSRDRALHRIDAINQQYEPDGLSYLDRL</sequence>
<feature type="region of interest" description="Disordered" evidence="4">
    <location>
        <begin position="97"/>
        <end position="119"/>
    </location>
</feature>
<dbReference type="SMART" id="SM00895">
    <property type="entry name" value="FCD"/>
    <property type="match status" value="1"/>
</dbReference>
<keyword evidence="2" id="KW-0238">DNA-binding</keyword>
<keyword evidence="3" id="KW-0804">Transcription</keyword>
<keyword evidence="7" id="KW-1185">Reference proteome</keyword>
<dbReference type="CDD" id="cd07377">
    <property type="entry name" value="WHTH_GntR"/>
    <property type="match status" value="1"/>
</dbReference>
<dbReference type="InterPro" id="IPR011711">
    <property type="entry name" value="GntR_C"/>
</dbReference>
<accession>A0A934QL20</accession>
<organism evidence="6 7">
    <name type="scientific">Rhodovibrio salinarum</name>
    <dbReference type="NCBI Taxonomy" id="1087"/>
    <lineage>
        <taxon>Bacteria</taxon>
        <taxon>Pseudomonadati</taxon>
        <taxon>Pseudomonadota</taxon>
        <taxon>Alphaproteobacteria</taxon>
        <taxon>Rhodospirillales</taxon>
        <taxon>Rhodovibrionaceae</taxon>
        <taxon>Rhodovibrio</taxon>
    </lineage>
</organism>
<dbReference type="InterPro" id="IPR008920">
    <property type="entry name" value="TF_FadR/GntR_C"/>
</dbReference>
<dbReference type="RefSeq" id="WP_051431804.1">
    <property type="nucleotide sequence ID" value="NZ_NRRE01000032.1"/>
</dbReference>
<dbReference type="InterPro" id="IPR036390">
    <property type="entry name" value="WH_DNA-bd_sf"/>
</dbReference>
<dbReference type="Gene3D" id="1.20.120.530">
    <property type="entry name" value="GntR ligand-binding domain-like"/>
    <property type="match status" value="1"/>
</dbReference>
<dbReference type="GO" id="GO:0003677">
    <property type="term" value="F:DNA binding"/>
    <property type="evidence" value="ECO:0007669"/>
    <property type="project" value="UniProtKB-KW"/>
</dbReference>
<dbReference type="AlphaFoldDB" id="A0A934QL20"/>
<evidence type="ECO:0000313" key="6">
    <source>
        <dbReference type="EMBL" id="MBK1698883.1"/>
    </source>
</evidence>
<dbReference type="Proteomes" id="UP000778970">
    <property type="component" value="Unassembled WGS sequence"/>
</dbReference>
<reference evidence="6" key="1">
    <citation type="submission" date="2017-08" db="EMBL/GenBank/DDBJ databases">
        <authorList>
            <person name="Imhoff J.F."/>
            <person name="Rahn T."/>
            <person name="Kuenzel S."/>
            <person name="Neulinger S.C."/>
        </authorList>
    </citation>
    <scope>NUCLEOTIDE SEQUENCE</scope>
    <source>
        <strain evidence="6">DSM 9154</strain>
    </source>
</reference>
<feature type="domain" description="HTH gntR-type" evidence="5">
    <location>
        <begin position="22"/>
        <end position="89"/>
    </location>
</feature>
<evidence type="ECO:0000256" key="1">
    <source>
        <dbReference type="ARBA" id="ARBA00023015"/>
    </source>
</evidence>
<dbReference type="Gene3D" id="1.10.10.10">
    <property type="entry name" value="Winged helix-like DNA-binding domain superfamily/Winged helix DNA-binding domain"/>
    <property type="match status" value="2"/>
</dbReference>
<dbReference type="GO" id="GO:0003700">
    <property type="term" value="F:DNA-binding transcription factor activity"/>
    <property type="evidence" value="ECO:0007669"/>
    <property type="project" value="InterPro"/>
</dbReference>
<dbReference type="SUPFAM" id="SSF48008">
    <property type="entry name" value="GntR ligand-binding domain-like"/>
    <property type="match status" value="1"/>
</dbReference>
<dbReference type="EMBL" id="NRRE01000032">
    <property type="protein sequence ID" value="MBK1698883.1"/>
    <property type="molecule type" value="Genomic_DNA"/>
</dbReference>
<protein>
    <recommendedName>
        <fullName evidence="5">HTH gntR-type domain-containing protein</fullName>
    </recommendedName>
</protein>
<evidence type="ECO:0000259" key="5">
    <source>
        <dbReference type="PROSITE" id="PS50949"/>
    </source>
</evidence>
<name>A0A934QL20_9PROT</name>
<dbReference type="PANTHER" id="PTHR43537:SF5">
    <property type="entry name" value="UXU OPERON TRANSCRIPTIONAL REGULATOR"/>
    <property type="match status" value="1"/>
</dbReference>
<proteinExistence type="predicted"/>
<evidence type="ECO:0000256" key="2">
    <source>
        <dbReference type="ARBA" id="ARBA00023125"/>
    </source>
</evidence>
<dbReference type="SMART" id="SM00345">
    <property type="entry name" value="HTH_GNTR"/>
    <property type="match status" value="2"/>
</dbReference>
<comment type="caution">
    <text evidence="6">The sequence shown here is derived from an EMBL/GenBank/DDBJ whole genome shotgun (WGS) entry which is preliminary data.</text>
</comment>
<dbReference type="SUPFAM" id="SSF46785">
    <property type="entry name" value="Winged helix' DNA-binding domain"/>
    <property type="match status" value="2"/>
</dbReference>
<dbReference type="InterPro" id="IPR036388">
    <property type="entry name" value="WH-like_DNA-bd_sf"/>
</dbReference>
<reference evidence="6" key="2">
    <citation type="journal article" date="2020" name="Microorganisms">
        <title>Osmotic Adaptation and Compatible Solute Biosynthesis of Phototrophic Bacteria as Revealed from Genome Analyses.</title>
        <authorList>
            <person name="Imhoff J.F."/>
            <person name="Rahn T."/>
            <person name="Kunzel S."/>
            <person name="Keller A."/>
            <person name="Neulinger S.C."/>
        </authorList>
    </citation>
    <scope>NUCLEOTIDE SEQUENCE</scope>
    <source>
        <strain evidence="6">DSM 9154</strain>
    </source>
</reference>
<evidence type="ECO:0000313" key="7">
    <source>
        <dbReference type="Proteomes" id="UP000778970"/>
    </source>
</evidence>